<dbReference type="Proteomes" id="UP001174936">
    <property type="component" value="Unassembled WGS sequence"/>
</dbReference>
<feature type="transmembrane region" description="Helical" evidence="5">
    <location>
        <begin position="28"/>
        <end position="53"/>
    </location>
</feature>
<feature type="transmembrane region" description="Helical" evidence="5">
    <location>
        <begin position="154"/>
        <end position="179"/>
    </location>
</feature>
<feature type="transmembrane region" description="Helical" evidence="5">
    <location>
        <begin position="419"/>
        <end position="446"/>
    </location>
</feature>
<evidence type="ECO:0000313" key="7">
    <source>
        <dbReference type="EMBL" id="KAK0640571.1"/>
    </source>
</evidence>
<dbReference type="InterPro" id="IPR020846">
    <property type="entry name" value="MFS_dom"/>
</dbReference>
<feature type="transmembrane region" description="Helical" evidence="5">
    <location>
        <begin position="121"/>
        <end position="142"/>
    </location>
</feature>
<dbReference type="InterPro" id="IPR011701">
    <property type="entry name" value="MFS"/>
</dbReference>
<comment type="subcellular location">
    <subcellularLocation>
        <location evidence="1">Membrane</location>
        <topology evidence="1">Multi-pass membrane protein</topology>
    </subcellularLocation>
</comment>
<evidence type="ECO:0000313" key="8">
    <source>
        <dbReference type="Proteomes" id="UP001174936"/>
    </source>
</evidence>
<gene>
    <name evidence="7" type="ORF">B0T16DRAFT_430729</name>
</gene>
<feature type="transmembrane region" description="Helical" evidence="5">
    <location>
        <begin position="382"/>
        <end position="407"/>
    </location>
</feature>
<feature type="transmembrane region" description="Helical" evidence="5">
    <location>
        <begin position="220"/>
        <end position="241"/>
    </location>
</feature>
<dbReference type="GO" id="GO:0022857">
    <property type="term" value="F:transmembrane transporter activity"/>
    <property type="evidence" value="ECO:0007669"/>
    <property type="project" value="InterPro"/>
</dbReference>
<dbReference type="PROSITE" id="PS50850">
    <property type="entry name" value="MFS"/>
    <property type="match status" value="1"/>
</dbReference>
<evidence type="ECO:0000256" key="1">
    <source>
        <dbReference type="ARBA" id="ARBA00004141"/>
    </source>
</evidence>
<evidence type="ECO:0000256" key="3">
    <source>
        <dbReference type="ARBA" id="ARBA00022989"/>
    </source>
</evidence>
<organism evidence="7 8">
    <name type="scientific">Cercophora newfieldiana</name>
    <dbReference type="NCBI Taxonomy" id="92897"/>
    <lineage>
        <taxon>Eukaryota</taxon>
        <taxon>Fungi</taxon>
        <taxon>Dikarya</taxon>
        <taxon>Ascomycota</taxon>
        <taxon>Pezizomycotina</taxon>
        <taxon>Sordariomycetes</taxon>
        <taxon>Sordariomycetidae</taxon>
        <taxon>Sordariales</taxon>
        <taxon>Lasiosphaeriaceae</taxon>
        <taxon>Cercophora</taxon>
    </lineage>
</organism>
<feature type="transmembrane region" description="Helical" evidence="5">
    <location>
        <begin position="357"/>
        <end position="376"/>
    </location>
</feature>
<reference evidence="7" key="1">
    <citation type="submission" date="2023-06" db="EMBL/GenBank/DDBJ databases">
        <title>Genome-scale phylogeny and comparative genomics of the fungal order Sordariales.</title>
        <authorList>
            <consortium name="Lawrence Berkeley National Laboratory"/>
            <person name="Hensen N."/>
            <person name="Bonometti L."/>
            <person name="Westerberg I."/>
            <person name="Brannstrom I.O."/>
            <person name="Guillou S."/>
            <person name="Cros-Aarteil S."/>
            <person name="Calhoun S."/>
            <person name="Haridas S."/>
            <person name="Kuo A."/>
            <person name="Mondo S."/>
            <person name="Pangilinan J."/>
            <person name="Riley R."/>
            <person name="Labutti K."/>
            <person name="Andreopoulos B."/>
            <person name="Lipzen A."/>
            <person name="Chen C."/>
            <person name="Yanf M."/>
            <person name="Daum C."/>
            <person name="Ng V."/>
            <person name="Clum A."/>
            <person name="Steindorff A."/>
            <person name="Ohm R."/>
            <person name="Martin F."/>
            <person name="Silar P."/>
            <person name="Natvig D."/>
            <person name="Lalanne C."/>
            <person name="Gautier V."/>
            <person name="Ament-Velasquez S.L."/>
            <person name="Kruys A."/>
            <person name="Hutchinson M.I."/>
            <person name="Powell A.J."/>
            <person name="Barry K."/>
            <person name="Miller A.N."/>
            <person name="Grigoriev I.V."/>
            <person name="Debuchy R."/>
            <person name="Gladieux P."/>
            <person name="Thoren M.H."/>
            <person name="Johannesson H."/>
        </authorList>
    </citation>
    <scope>NUCLEOTIDE SEQUENCE</scope>
    <source>
        <strain evidence="7">SMH2532-1</strain>
    </source>
</reference>
<protein>
    <submittedName>
        <fullName evidence="7">Major facilitator superfamily domain-containing protein</fullName>
    </submittedName>
</protein>
<keyword evidence="2 5" id="KW-0812">Transmembrane</keyword>
<feature type="transmembrane region" description="Helical" evidence="5">
    <location>
        <begin position="65"/>
        <end position="88"/>
    </location>
</feature>
<proteinExistence type="predicted"/>
<dbReference type="AlphaFoldDB" id="A0AA39XVX0"/>
<evidence type="ECO:0000256" key="5">
    <source>
        <dbReference type="SAM" id="Phobius"/>
    </source>
</evidence>
<evidence type="ECO:0000259" key="6">
    <source>
        <dbReference type="PROSITE" id="PS50850"/>
    </source>
</evidence>
<dbReference type="Gene3D" id="1.20.1720.10">
    <property type="entry name" value="Multidrug resistance protein D"/>
    <property type="match status" value="1"/>
</dbReference>
<feature type="transmembrane region" description="Helical" evidence="5">
    <location>
        <begin position="291"/>
        <end position="312"/>
    </location>
</feature>
<feature type="transmembrane region" description="Helical" evidence="5">
    <location>
        <begin position="185"/>
        <end position="208"/>
    </location>
</feature>
<keyword evidence="8" id="KW-1185">Reference proteome</keyword>
<dbReference type="EMBL" id="JAULSV010000006">
    <property type="protein sequence ID" value="KAK0640571.1"/>
    <property type="molecule type" value="Genomic_DNA"/>
</dbReference>
<dbReference type="PANTHER" id="PTHR42718:SF27">
    <property type="entry name" value="TRANSPORTER, PUTATIVE-RELATED"/>
    <property type="match status" value="1"/>
</dbReference>
<dbReference type="Gene3D" id="1.20.1250.20">
    <property type="entry name" value="MFS general substrate transporter like domains"/>
    <property type="match status" value="1"/>
</dbReference>
<dbReference type="PANTHER" id="PTHR42718">
    <property type="entry name" value="MAJOR FACILITATOR SUPERFAMILY MULTIDRUG TRANSPORTER MFSC"/>
    <property type="match status" value="1"/>
</dbReference>
<evidence type="ECO:0000256" key="4">
    <source>
        <dbReference type="ARBA" id="ARBA00023136"/>
    </source>
</evidence>
<dbReference type="SUPFAM" id="SSF103473">
    <property type="entry name" value="MFS general substrate transporter"/>
    <property type="match status" value="1"/>
</dbReference>
<feature type="transmembrane region" description="Helical" evidence="5">
    <location>
        <begin position="332"/>
        <end position="350"/>
    </location>
</feature>
<name>A0AA39XVX0_9PEZI</name>
<keyword evidence="3 5" id="KW-1133">Transmembrane helix</keyword>
<accession>A0AA39XVX0</accession>
<dbReference type="GO" id="GO:0016020">
    <property type="term" value="C:membrane"/>
    <property type="evidence" value="ECO:0007669"/>
    <property type="project" value="UniProtKB-SubCell"/>
</dbReference>
<sequence>MHVRVRGPIQRCLLKAVRNWFFPPGRAWIIIAQLAGINFITSVSSGLITVGLPTIASDLHLDDSLLVWPVSVYSLTSASCFLLAGAIADVMGPRIVNLTGCFLLAIFIAACGLSQTGIQLVMFRAMQGIASALVVPSSVAIVSRAVASGRPRNIGFSCLGLAMPAGFALGLVLGGVFISGPGWRVGYYFGGAVAFLLWVVGITALPAAPLRKRLASEVDWIGAVMASTCLATLSYVLAMLSSDVGEIRNPTNIGLLCLSIIAIPVFVFWMNRQEKAGNPALIPNSIWKNTAFTSVSIMILLSVSVMNSMELFSSLFFQEVQRTTALGASLRLLPNLIFGTFINLTTGFVIHKVPAIYAVLISSGLCTGAPLIMALINPDWPYWNAAFAAQLLAPMSADVLFTVGLIVVSDVFPPETQALAGAVFNTLSQVGVSLGLTTMSVISATITEKSTAGDSDKHSPVALMEGYRAVFWALFSWMVATCVVGVFGLKKVGNIGVKKEQ</sequence>
<feature type="transmembrane region" description="Helical" evidence="5">
    <location>
        <begin position="95"/>
        <end position="115"/>
    </location>
</feature>
<keyword evidence="4 5" id="KW-0472">Membrane</keyword>
<evidence type="ECO:0000256" key="2">
    <source>
        <dbReference type="ARBA" id="ARBA00022692"/>
    </source>
</evidence>
<feature type="transmembrane region" description="Helical" evidence="5">
    <location>
        <begin position="466"/>
        <end position="489"/>
    </location>
</feature>
<feature type="domain" description="Major facilitator superfamily (MFS) profile" evidence="6">
    <location>
        <begin position="30"/>
        <end position="493"/>
    </location>
</feature>
<feature type="transmembrane region" description="Helical" evidence="5">
    <location>
        <begin position="253"/>
        <end position="270"/>
    </location>
</feature>
<dbReference type="Pfam" id="PF07690">
    <property type="entry name" value="MFS_1"/>
    <property type="match status" value="1"/>
</dbReference>
<comment type="caution">
    <text evidence="7">The sequence shown here is derived from an EMBL/GenBank/DDBJ whole genome shotgun (WGS) entry which is preliminary data.</text>
</comment>
<dbReference type="InterPro" id="IPR036259">
    <property type="entry name" value="MFS_trans_sf"/>
</dbReference>